<comment type="function">
    <text evidence="5">RNA-binding component of the eukaryotic translation initiation factor 3 (eIF-3) complex, which is involved in protein synthesis of a specialized repertoire of mRNAs and, together with other initiation factors, stimulates binding of mRNA and methionyl-tRNAi to the 40S ribosome. The eIF-3 complex specifically targets and initiates translation of a subset of mRNAs involved in cell proliferation. This subunit can bind 18S rRNA.</text>
</comment>
<dbReference type="HAMAP" id="MF_03006">
    <property type="entry name" value="eIF3g"/>
    <property type="match status" value="1"/>
</dbReference>
<keyword evidence="1 5" id="KW-0963">Cytoplasm</keyword>
<feature type="compositionally biased region" description="Low complexity" evidence="7">
    <location>
        <begin position="163"/>
        <end position="177"/>
    </location>
</feature>
<dbReference type="CDD" id="cd12408">
    <property type="entry name" value="RRM_eIF3G_like"/>
    <property type="match status" value="1"/>
</dbReference>
<accession>A0A976ICH0</accession>
<dbReference type="InterPro" id="IPR012677">
    <property type="entry name" value="Nucleotide-bd_a/b_plait_sf"/>
</dbReference>
<dbReference type="SUPFAM" id="SSF54928">
    <property type="entry name" value="RNA-binding domain, RBD"/>
    <property type="match status" value="1"/>
</dbReference>
<dbReference type="PIRSF" id="PIRSF037949">
    <property type="entry name" value="Transl_init_eIF-3_RNA-bind"/>
    <property type="match status" value="1"/>
</dbReference>
<keyword evidence="3 6" id="KW-0694">RNA-binding</keyword>
<comment type="subcellular location">
    <subcellularLocation>
        <location evidence="5">Cytoplasm</location>
    </subcellularLocation>
</comment>
<dbReference type="GO" id="GO:0001732">
    <property type="term" value="P:formation of cytoplasmic translation initiation complex"/>
    <property type="evidence" value="ECO:0007669"/>
    <property type="project" value="UniProtKB-UniRule"/>
</dbReference>
<dbReference type="InterPro" id="IPR035979">
    <property type="entry name" value="RBD_domain_sf"/>
</dbReference>
<comment type="similarity">
    <text evidence="5">Belongs to the eIF-3 subunit G family.</text>
</comment>
<dbReference type="InterPro" id="IPR017334">
    <property type="entry name" value="eIF3_g"/>
</dbReference>
<dbReference type="KEGG" id="blac:94349951"/>
<proteinExistence type="inferred from homology"/>
<dbReference type="InterPro" id="IPR024675">
    <property type="entry name" value="eIF3g_N"/>
</dbReference>
<dbReference type="GO" id="GO:0016282">
    <property type="term" value="C:eukaryotic 43S preinitiation complex"/>
    <property type="evidence" value="ECO:0007669"/>
    <property type="project" value="UniProtKB-UniRule"/>
</dbReference>
<feature type="region of interest" description="Disordered" evidence="7">
    <location>
        <begin position="293"/>
        <end position="326"/>
    </location>
</feature>
<feature type="domain" description="RRM" evidence="8">
    <location>
        <begin position="214"/>
        <end position="292"/>
    </location>
</feature>
<evidence type="ECO:0000256" key="1">
    <source>
        <dbReference type="ARBA" id="ARBA00022490"/>
    </source>
</evidence>
<dbReference type="GO" id="GO:0005852">
    <property type="term" value="C:eukaryotic translation initiation factor 3 complex"/>
    <property type="evidence" value="ECO:0007669"/>
    <property type="project" value="UniProtKB-UniRule"/>
</dbReference>
<dbReference type="Proteomes" id="UP000294530">
    <property type="component" value="Unassembled WGS sequence"/>
</dbReference>
<name>A0A976ICH0_BRELC</name>
<dbReference type="EMBL" id="SHOA02000014">
    <property type="protein sequence ID" value="TDH67108.1"/>
    <property type="molecule type" value="Genomic_DNA"/>
</dbReference>
<evidence type="ECO:0000256" key="3">
    <source>
        <dbReference type="ARBA" id="ARBA00022884"/>
    </source>
</evidence>
<feature type="region of interest" description="Disordered" evidence="7">
    <location>
        <begin position="156"/>
        <end position="177"/>
    </location>
</feature>
<feature type="region of interest" description="Disordered" evidence="7">
    <location>
        <begin position="1"/>
        <end position="28"/>
    </location>
</feature>
<reference evidence="9 10" key="1">
    <citation type="journal article" date="2021" name="Genome Biol.">
        <title>AFLAP: assembly-free linkage analysis pipeline using k-mers from genome sequencing data.</title>
        <authorList>
            <person name="Fletcher K."/>
            <person name="Zhang L."/>
            <person name="Gil J."/>
            <person name="Han R."/>
            <person name="Cavanaugh K."/>
            <person name="Michelmore R."/>
        </authorList>
    </citation>
    <scope>NUCLEOTIDE SEQUENCE [LARGE SCALE GENOMIC DNA]</scope>
    <source>
        <strain evidence="9 10">SF5</strain>
    </source>
</reference>
<dbReference type="GeneID" id="94349951"/>
<keyword evidence="2 5" id="KW-0396">Initiation factor</keyword>
<protein>
    <recommendedName>
        <fullName evidence="5">Eukaryotic translation initiation factor 3 subunit G</fullName>
        <shortName evidence="5">eIF3g</shortName>
    </recommendedName>
    <alternativeName>
        <fullName evidence="5">Eukaryotic translation initiation factor 3 RNA-binding subunit</fullName>
        <shortName evidence="5">eIF-3 RNA-binding subunit</shortName>
    </alternativeName>
    <alternativeName>
        <fullName evidence="5">Eukaryotic translation initiation factor 3 subunit 4</fullName>
    </alternativeName>
</protein>
<dbReference type="InterPro" id="IPR034240">
    <property type="entry name" value="eIF3G_RRM"/>
</dbReference>
<dbReference type="PROSITE" id="PS50102">
    <property type="entry name" value="RRM"/>
    <property type="match status" value="1"/>
</dbReference>
<dbReference type="GO" id="GO:0033290">
    <property type="term" value="C:eukaryotic 48S preinitiation complex"/>
    <property type="evidence" value="ECO:0007669"/>
    <property type="project" value="UniProtKB-UniRule"/>
</dbReference>
<evidence type="ECO:0000256" key="4">
    <source>
        <dbReference type="ARBA" id="ARBA00022917"/>
    </source>
</evidence>
<keyword evidence="4 5" id="KW-0648">Protein biosynthesis</keyword>
<dbReference type="Gene3D" id="3.30.70.330">
    <property type="match status" value="1"/>
</dbReference>
<dbReference type="PANTHER" id="PTHR10352">
    <property type="entry name" value="EUKARYOTIC TRANSLATION INITIATION FACTOR 3 SUBUNIT G"/>
    <property type="match status" value="1"/>
</dbReference>
<evidence type="ECO:0000256" key="2">
    <source>
        <dbReference type="ARBA" id="ARBA00022540"/>
    </source>
</evidence>
<evidence type="ECO:0000313" key="9">
    <source>
        <dbReference type="EMBL" id="TDH67108.1"/>
    </source>
</evidence>
<dbReference type="OrthoDB" id="1749473at2759"/>
<evidence type="ECO:0000256" key="6">
    <source>
        <dbReference type="PROSITE-ProRule" id="PRU00176"/>
    </source>
</evidence>
<dbReference type="InterPro" id="IPR000504">
    <property type="entry name" value="RRM_dom"/>
</dbReference>
<dbReference type="SMART" id="SM00360">
    <property type="entry name" value="RRM"/>
    <property type="match status" value="1"/>
</dbReference>
<evidence type="ECO:0000313" key="10">
    <source>
        <dbReference type="Proteomes" id="UP000294530"/>
    </source>
</evidence>
<gene>
    <name evidence="9" type="ORF">CCR75_006209</name>
</gene>
<organism evidence="9 10">
    <name type="scientific">Bremia lactucae</name>
    <name type="common">Lettuce downy mildew</name>
    <dbReference type="NCBI Taxonomy" id="4779"/>
    <lineage>
        <taxon>Eukaryota</taxon>
        <taxon>Sar</taxon>
        <taxon>Stramenopiles</taxon>
        <taxon>Oomycota</taxon>
        <taxon>Peronosporomycetes</taxon>
        <taxon>Peronosporales</taxon>
        <taxon>Peronosporaceae</taxon>
        <taxon>Bremia</taxon>
    </lineage>
</organism>
<dbReference type="Pfam" id="PF12353">
    <property type="entry name" value="eIF3g"/>
    <property type="match status" value="1"/>
</dbReference>
<dbReference type="AlphaFoldDB" id="A0A976ICH0"/>
<evidence type="ECO:0000256" key="7">
    <source>
        <dbReference type="SAM" id="MobiDB-lite"/>
    </source>
</evidence>
<comment type="subunit">
    <text evidence="5">Component of the eukaryotic translation initiation factor 3 (eIF-3) complex.</text>
</comment>
<evidence type="ECO:0000256" key="5">
    <source>
        <dbReference type="HAMAP-Rule" id="MF_03006"/>
    </source>
</evidence>
<comment type="caution">
    <text evidence="9">The sequence shown here is derived from an EMBL/GenBank/DDBJ whole genome shotgun (WGS) entry which is preliminary data.</text>
</comment>
<dbReference type="GO" id="GO:0003723">
    <property type="term" value="F:RNA binding"/>
    <property type="evidence" value="ECO:0007669"/>
    <property type="project" value="UniProtKB-UniRule"/>
</dbReference>
<dbReference type="RefSeq" id="XP_067816607.1">
    <property type="nucleotide sequence ID" value="XM_067964280.1"/>
</dbReference>
<keyword evidence="10" id="KW-1185">Reference proteome</keyword>
<sequence length="326" mass="35514">MAISGMRWGDDEDDLLPQRVESEPDSNGVRQIVEWKLNEAGDKVKITKKVKKVTEVEQISKRALERKKWAKFGDALGDGGGSNVTYMSYEDIKLDDPNADQVLPGEKKEEENIFAGVKNSSIVVCRHCGMVGDHWTLKCPYKDTPKDELEQDMAKRAESGDVAGPAGSSADPGARGSALDGAFGSGKYVPPSLRGRAGAGGDAGVVETTRDDSATLRVTNVSPDTGEDDLKELFRAFGPVARVYLAKDRETFQSRGFAFVSFMYREDAEKALEKLQGYGYDHLILKLEWAKPSNKPATEDAGSMGTTFRSGYGKALPQNVAPPPRK</sequence>
<dbReference type="Pfam" id="PF00076">
    <property type="entry name" value="RRM_1"/>
    <property type="match status" value="1"/>
</dbReference>
<dbReference type="GO" id="GO:0003743">
    <property type="term" value="F:translation initiation factor activity"/>
    <property type="evidence" value="ECO:0007669"/>
    <property type="project" value="UniProtKB-UniRule"/>
</dbReference>
<evidence type="ECO:0000259" key="8">
    <source>
        <dbReference type="PROSITE" id="PS50102"/>
    </source>
</evidence>